<evidence type="ECO:0000256" key="1">
    <source>
        <dbReference type="ARBA" id="ARBA00006461"/>
    </source>
</evidence>
<feature type="compositionally biased region" description="Basic and acidic residues" evidence="3">
    <location>
        <begin position="397"/>
        <end position="422"/>
    </location>
</feature>
<name>A0A5J4YSE1_PORPP</name>
<dbReference type="Pfam" id="PF08243">
    <property type="entry name" value="SPT2"/>
    <property type="match status" value="1"/>
</dbReference>
<organism evidence="4 5">
    <name type="scientific">Porphyridium purpureum</name>
    <name type="common">Red alga</name>
    <name type="synonym">Porphyridium cruentum</name>
    <dbReference type="NCBI Taxonomy" id="35688"/>
    <lineage>
        <taxon>Eukaryota</taxon>
        <taxon>Rhodophyta</taxon>
        <taxon>Bangiophyceae</taxon>
        <taxon>Porphyridiales</taxon>
        <taxon>Porphyridiaceae</taxon>
        <taxon>Porphyridium</taxon>
    </lineage>
</organism>
<sequence length="432" mass="49614">MDLVRELEEERTRKEKEARLRARTQAEVRAEKKKSLEEKGKEREKAHARQYMLEHKAKAASHSVVRQRYASAAAAGARTKSAALSSNSRGAVGGRLKRGSGNDEEPEDDENGRPLKPALNGHKKDSSAGRPALQAEQQQLRRMQKLKRMQAHASVSWDYSDMYGDQWKDGVDEDLSIARELERKKTKLIMQTKQAMERQAIGMPSSSKDRGRPGDAAVPKSKGRGIGVEKDATKALELEAKKQAIRAKMARLNDPKFEAAWRTESQRSPSSIKAQGKKTLSTRDARDVEDIRSSRTAHMYERERERGTRRHDRYPKEQSKPRRRQDEEEVSSDEDGTDSMDDFIASESEGDDDELLRLRAELRRNIMGRRKRSRSHSDDDDDRDDDDDSFDGGFEAIQREEARSAKIAQREDRREQEAEERRRRLKAMRMRK</sequence>
<dbReference type="AlphaFoldDB" id="A0A5J4YSE1"/>
<keyword evidence="2" id="KW-0175">Coiled coil</keyword>
<feature type="compositionally biased region" description="Acidic residues" evidence="3">
    <location>
        <begin position="327"/>
        <end position="341"/>
    </location>
</feature>
<dbReference type="SMART" id="SM00784">
    <property type="entry name" value="SPT2"/>
    <property type="match status" value="1"/>
</dbReference>
<dbReference type="EMBL" id="VRMN01000005">
    <property type="protein sequence ID" value="KAA8494155.1"/>
    <property type="molecule type" value="Genomic_DNA"/>
</dbReference>
<dbReference type="Proteomes" id="UP000324585">
    <property type="component" value="Unassembled WGS sequence"/>
</dbReference>
<proteinExistence type="inferred from homology"/>
<evidence type="ECO:0000313" key="5">
    <source>
        <dbReference type="Proteomes" id="UP000324585"/>
    </source>
</evidence>
<protein>
    <submittedName>
        <fullName evidence="4">Uncharacterized protein</fullName>
    </submittedName>
</protein>
<feature type="compositionally biased region" description="Low complexity" evidence="3">
    <location>
        <begin position="70"/>
        <end position="85"/>
    </location>
</feature>
<evidence type="ECO:0000256" key="3">
    <source>
        <dbReference type="SAM" id="MobiDB-lite"/>
    </source>
</evidence>
<feature type="compositionally biased region" description="Basic and acidic residues" evidence="3">
    <location>
        <begin position="1"/>
        <end position="57"/>
    </location>
</feature>
<comment type="caution">
    <text evidence="4">The sequence shown here is derived from an EMBL/GenBank/DDBJ whole genome shotgun (WGS) entry which is preliminary data.</text>
</comment>
<gene>
    <name evidence="4" type="ORF">FVE85_4130</name>
</gene>
<dbReference type="InterPro" id="IPR013256">
    <property type="entry name" value="Chromatin_SPT2"/>
</dbReference>
<reference evidence="5" key="1">
    <citation type="journal article" date="2019" name="Nat. Commun.">
        <title>Expansion of phycobilisome linker gene families in mesophilic red algae.</title>
        <authorList>
            <person name="Lee J."/>
            <person name="Kim D."/>
            <person name="Bhattacharya D."/>
            <person name="Yoon H.S."/>
        </authorList>
    </citation>
    <scope>NUCLEOTIDE SEQUENCE [LARGE SCALE GENOMIC DNA]</scope>
    <source>
        <strain evidence="5">CCMP 1328</strain>
    </source>
</reference>
<comment type="similarity">
    <text evidence="1">Belongs to the SPT2 family.</text>
</comment>
<feature type="region of interest" description="Disordered" evidence="3">
    <location>
        <begin position="259"/>
        <end position="432"/>
    </location>
</feature>
<feature type="compositionally biased region" description="Basic and acidic residues" evidence="3">
    <location>
        <begin position="314"/>
        <end position="326"/>
    </location>
</feature>
<feature type="region of interest" description="Disordered" evidence="3">
    <location>
        <begin position="188"/>
        <end position="234"/>
    </location>
</feature>
<keyword evidence="5" id="KW-1185">Reference proteome</keyword>
<evidence type="ECO:0000313" key="4">
    <source>
        <dbReference type="EMBL" id="KAA8494155.1"/>
    </source>
</evidence>
<feature type="compositionally biased region" description="Basic residues" evidence="3">
    <location>
        <begin position="423"/>
        <end position="432"/>
    </location>
</feature>
<feature type="compositionally biased region" description="Basic and acidic residues" evidence="3">
    <location>
        <begin position="355"/>
        <end position="364"/>
    </location>
</feature>
<evidence type="ECO:0000256" key="2">
    <source>
        <dbReference type="ARBA" id="ARBA00023054"/>
    </source>
</evidence>
<feature type="compositionally biased region" description="Acidic residues" evidence="3">
    <location>
        <begin position="378"/>
        <end position="390"/>
    </location>
</feature>
<feature type="region of interest" description="Disordered" evidence="3">
    <location>
        <begin position="1"/>
        <end position="151"/>
    </location>
</feature>
<accession>A0A5J4YSE1</accession>
<feature type="compositionally biased region" description="Basic and acidic residues" evidence="3">
    <location>
        <begin position="281"/>
        <end position="306"/>
    </location>
</feature>